<dbReference type="SUPFAM" id="SSF53271">
    <property type="entry name" value="PRTase-like"/>
    <property type="match status" value="1"/>
</dbReference>
<dbReference type="GeneID" id="77221478"/>
<protein>
    <submittedName>
        <fullName evidence="2">Phosphoribosyl transferase domain protein</fullName>
    </submittedName>
</protein>
<name>A0A2R3IY85_9PSED</name>
<dbReference type="Proteomes" id="UP000238390">
    <property type="component" value="Chromosome"/>
</dbReference>
<dbReference type="InterPro" id="IPR029057">
    <property type="entry name" value="PRTase-like"/>
</dbReference>
<accession>A0A2R3IY85</accession>
<organism evidence="2 3">
    <name type="scientific">Pseudomonas paraeruginosa</name>
    <dbReference type="NCBI Taxonomy" id="2994495"/>
    <lineage>
        <taxon>Bacteria</taxon>
        <taxon>Pseudomonadati</taxon>
        <taxon>Pseudomonadota</taxon>
        <taxon>Gammaproteobacteria</taxon>
        <taxon>Pseudomonadales</taxon>
        <taxon>Pseudomonadaceae</taxon>
        <taxon>Pseudomonas</taxon>
    </lineage>
</organism>
<proteinExistence type="predicted"/>
<dbReference type="CDD" id="cd06223">
    <property type="entry name" value="PRTases_typeI"/>
    <property type="match status" value="1"/>
</dbReference>
<sequence>MSYPRFADRRHAGRELAARLRGLRLPRPLVLALPRGGVPVAYEIALVLAAPLDLLLVRKIGAPGHPEFALGAVVDGADPHWVVDERMMELFKPPPDWFQHELAVQLRELERRRARYCRQRPAPRIEGRDVLLVDDGMATGSSALAGLQALRRQAPRSLRLALPVASAASVARLRPLLDELVCLDTPETFRAVGDHYRDFHPLDDDEVIELLAAVPH</sequence>
<reference evidence="2 3" key="1">
    <citation type="submission" date="2018-02" db="EMBL/GenBank/DDBJ databases">
        <title>FDA/CDC Antimicrobial Resistant Isolate Bank Genome Sequencing.</title>
        <authorList>
            <person name="Benahmed F.H."/>
            <person name="Lutgring J.D."/>
            <person name="Yoo B."/>
            <person name="Machado M."/>
            <person name="Brown A."/>
            <person name="McAllister G."/>
            <person name="Perry A."/>
            <person name="Halpin A.L."/>
            <person name="Vavikolanu K."/>
            <person name="Ott S."/>
            <person name="Zhao X."/>
            <person name="Tallon L.J."/>
            <person name="Sadzewicz L."/>
            <person name="Aluvathingal J."/>
            <person name="Nadendla S."/>
            <person name="Voskania-kordi A."/>
            <person name="Simonyan V."/>
            <person name="Patel J."/>
            <person name="Shawar R.M."/>
        </authorList>
    </citation>
    <scope>NUCLEOTIDE SEQUENCE [LARGE SCALE GENOMIC DNA]</scope>
    <source>
        <strain evidence="2 3">AR_0356</strain>
    </source>
</reference>
<dbReference type="Pfam" id="PF00156">
    <property type="entry name" value="Pribosyltran"/>
    <property type="match status" value="1"/>
</dbReference>
<feature type="domain" description="Phosphoribosyltransferase" evidence="1">
    <location>
        <begin position="14"/>
        <end position="172"/>
    </location>
</feature>
<dbReference type="Gene3D" id="3.30.1310.20">
    <property type="entry name" value="PRTase-like"/>
    <property type="match status" value="1"/>
</dbReference>
<evidence type="ECO:0000313" key="3">
    <source>
        <dbReference type="Proteomes" id="UP000238390"/>
    </source>
</evidence>
<dbReference type="AlphaFoldDB" id="A0A2R3IY85"/>
<dbReference type="EMBL" id="CP027169">
    <property type="protein sequence ID" value="AVK06843.1"/>
    <property type="molecule type" value="Genomic_DNA"/>
</dbReference>
<evidence type="ECO:0000313" key="2">
    <source>
        <dbReference type="EMBL" id="AVK06843.1"/>
    </source>
</evidence>
<dbReference type="Gene3D" id="3.40.50.2020">
    <property type="match status" value="1"/>
</dbReference>
<keyword evidence="3" id="KW-1185">Reference proteome</keyword>
<dbReference type="GO" id="GO:0016740">
    <property type="term" value="F:transferase activity"/>
    <property type="evidence" value="ECO:0007669"/>
    <property type="project" value="UniProtKB-KW"/>
</dbReference>
<dbReference type="RefSeq" id="WP_043103994.1">
    <property type="nucleotide sequence ID" value="NZ_CP020560.1"/>
</dbReference>
<gene>
    <name evidence="2" type="ORF">CSB93_4599</name>
</gene>
<evidence type="ECO:0000259" key="1">
    <source>
        <dbReference type="Pfam" id="PF00156"/>
    </source>
</evidence>
<keyword evidence="2" id="KW-0808">Transferase</keyword>
<dbReference type="InterPro" id="IPR000836">
    <property type="entry name" value="PRTase_dom"/>
</dbReference>